<evidence type="ECO:0000256" key="2">
    <source>
        <dbReference type="ARBA" id="ARBA00023002"/>
    </source>
</evidence>
<accession>A0A928A832</accession>
<dbReference type="GO" id="GO:0005829">
    <property type="term" value="C:cytosol"/>
    <property type="evidence" value="ECO:0007669"/>
    <property type="project" value="TreeGrafter"/>
</dbReference>
<comment type="similarity">
    <text evidence="1">Belongs to the NAD(P)H dehydrogenase (quinone) family.</text>
</comment>
<dbReference type="Proteomes" id="UP000700800">
    <property type="component" value="Unassembled WGS sequence"/>
</dbReference>
<dbReference type="EMBL" id="SVAF01000012">
    <property type="protein sequence ID" value="MBE6164775.1"/>
    <property type="molecule type" value="Genomic_DNA"/>
</dbReference>
<keyword evidence="2" id="KW-0560">Oxidoreductase</keyword>
<evidence type="ECO:0000313" key="5">
    <source>
        <dbReference type="Proteomes" id="UP000700800"/>
    </source>
</evidence>
<dbReference type="InterPro" id="IPR003680">
    <property type="entry name" value="Flavodoxin_fold"/>
</dbReference>
<evidence type="ECO:0000256" key="1">
    <source>
        <dbReference type="ARBA" id="ARBA00006252"/>
    </source>
</evidence>
<dbReference type="InterPro" id="IPR029039">
    <property type="entry name" value="Flavoprotein-like_sf"/>
</dbReference>
<dbReference type="AlphaFoldDB" id="A0A928A832"/>
<protein>
    <submittedName>
        <fullName evidence="4">Flavodoxin family protein</fullName>
    </submittedName>
</protein>
<dbReference type="GO" id="GO:0003955">
    <property type="term" value="F:NAD(P)H dehydrogenase (quinone) activity"/>
    <property type="evidence" value="ECO:0007669"/>
    <property type="project" value="TreeGrafter"/>
</dbReference>
<proteinExistence type="inferred from homology"/>
<dbReference type="Gene3D" id="3.40.50.360">
    <property type="match status" value="1"/>
</dbReference>
<evidence type="ECO:0000259" key="3">
    <source>
        <dbReference type="Pfam" id="PF02525"/>
    </source>
</evidence>
<dbReference type="InterPro" id="IPR051545">
    <property type="entry name" value="NAD(P)H_dehydrogenase_qn"/>
</dbReference>
<reference evidence="4" key="1">
    <citation type="submission" date="2019-04" db="EMBL/GenBank/DDBJ databases">
        <title>Evolution of Biomass-Degrading Anaerobic Consortia Revealed by Metagenomics.</title>
        <authorList>
            <person name="Peng X."/>
        </authorList>
    </citation>
    <scope>NUCLEOTIDE SEQUENCE</scope>
    <source>
        <strain evidence="4">SIG195</strain>
    </source>
</reference>
<sequence length="193" mass="22179">MEANRLDTLIIYAHPYDKSFNHAILKKVKDSLTQRGQEFQTIDLYKDNFNPAYTTEELALFKEGKTTDLLVAQYQKSLTTANEVIFIFPIWWNDTPAIIKGFIDKVMKKRFAYDVGKTGLIGHLTHIKKATVLTTSTSPTWYLKLFCGNAIKRVFINATLKQLGIKTVNWLNMGNIDNSTTQQRQNFLEHISL</sequence>
<organism evidence="4 5">
    <name type="scientific">Streptococcus gallolyticus</name>
    <dbReference type="NCBI Taxonomy" id="315405"/>
    <lineage>
        <taxon>Bacteria</taxon>
        <taxon>Bacillati</taxon>
        <taxon>Bacillota</taxon>
        <taxon>Bacilli</taxon>
        <taxon>Lactobacillales</taxon>
        <taxon>Streptococcaceae</taxon>
        <taxon>Streptococcus</taxon>
    </lineage>
</organism>
<dbReference type="PANTHER" id="PTHR10204:SF34">
    <property type="entry name" value="NAD(P)H DEHYDROGENASE [QUINONE] 1 ISOFORM 1"/>
    <property type="match status" value="1"/>
</dbReference>
<dbReference type="SUPFAM" id="SSF52218">
    <property type="entry name" value="Flavoproteins"/>
    <property type="match status" value="1"/>
</dbReference>
<feature type="domain" description="Flavodoxin-like fold" evidence="3">
    <location>
        <begin position="8"/>
        <end position="186"/>
    </location>
</feature>
<dbReference type="PANTHER" id="PTHR10204">
    <property type="entry name" value="NAD P H OXIDOREDUCTASE-RELATED"/>
    <property type="match status" value="1"/>
</dbReference>
<comment type="caution">
    <text evidence="4">The sequence shown here is derived from an EMBL/GenBank/DDBJ whole genome shotgun (WGS) entry which is preliminary data.</text>
</comment>
<evidence type="ECO:0000313" key="4">
    <source>
        <dbReference type="EMBL" id="MBE6164775.1"/>
    </source>
</evidence>
<dbReference type="Pfam" id="PF02525">
    <property type="entry name" value="Flavodoxin_2"/>
    <property type="match status" value="1"/>
</dbReference>
<name>A0A928A832_9STRE</name>
<gene>
    <name evidence="4" type="ORF">E7156_05615</name>
</gene>